<gene>
    <name evidence="7" type="ORF">EY643_13385</name>
</gene>
<dbReference type="InterPro" id="IPR019844">
    <property type="entry name" value="CSD_CS"/>
</dbReference>
<keyword evidence="5" id="KW-1133">Transmembrane helix</keyword>
<dbReference type="SUPFAM" id="SSF50249">
    <property type="entry name" value="Nucleic acid-binding proteins"/>
    <property type="match status" value="1"/>
</dbReference>
<proteinExistence type="predicted"/>
<dbReference type="GO" id="GO:0031054">
    <property type="term" value="P:pre-miRNA processing"/>
    <property type="evidence" value="ECO:0007669"/>
    <property type="project" value="TreeGrafter"/>
</dbReference>
<keyword evidence="5" id="KW-0472">Membrane</keyword>
<evidence type="ECO:0000313" key="7">
    <source>
        <dbReference type="EMBL" id="QFU76569.1"/>
    </source>
</evidence>
<dbReference type="PROSITE" id="PS00352">
    <property type="entry name" value="CSD_1"/>
    <property type="match status" value="1"/>
</dbReference>
<evidence type="ECO:0000256" key="2">
    <source>
        <dbReference type="ARBA" id="ARBA00022490"/>
    </source>
</evidence>
<dbReference type="InterPro" id="IPR011129">
    <property type="entry name" value="CSD"/>
</dbReference>
<evidence type="ECO:0000256" key="3">
    <source>
        <dbReference type="RuleBase" id="RU000408"/>
    </source>
</evidence>
<reference evidence="7 8" key="1">
    <citation type="submission" date="2019-02" db="EMBL/GenBank/DDBJ databases">
        <authorList>
            <person name="Li S.-H."/>
        </authorList>
    </citation>
    <scope>NUCLEOTIDE SEQUENCE [LARGE SCALE GENOMIC DNA]</scope>
    <source>
        <strain evidence="7 8">IMCC14385</strain>
    </source>
</reference>
<feature type="region of interest" description="Disordered" evidence="4">
    <location>
        <begin position="47"/>
        <end position="89"/>
    </location>
</feature>
<dbReference type="Pfam" id="PF00313">
    <property type="entry name" value="CSD"/>
    <property type="match status" value="1"/>
</dbReference>
<evidence type="ECO:0000313" key="8">
    <source>
        <dbReference type="Proteomes" id="UP000326287"/>
    </source>
</evidence>
<evidence type="ECO:0000256" key="1">
    <source>
        <dbReference type="ARBA" id="ARBA00004496"/>
    </source>
</evidence>
<dbReference type="PROSITE" id="PS51857">
    <property type="entry name" value="CSD_2"/>
    <property type="match status" value="1"/>
</dbReference>
<accession>A0A5P9NLS0</accession>
<dbReference type="EMBL" id="CP036422">
    <property type="protein sequence ID" value="QFU76569.1"/>
    <property type="molecule type" value="Genomic_DNA"/>
</dbReference>
<dbReference type="PRINTS" id="PR00050">
    <property type="entry name" value="COLDSHOCK"/>
</dbReference>
<feature type="compositionally biased region" description="Basic residues" evidence="4">
    <location>
        <begin position="61"/>
        <end position="71"/>
    </location>
</feature>
<keyword evidence="5" id="KW-0812">Transmembrane</keyword>
<dbReference type="PANTHER" id="PTHR46109">
    <property type="entry name" value="PROTEIN LIN-28"/>
    <property type="match status" value="1"/>
</dbReference>
<dbReference type="OrthoDB" id="9801414at2"/>
<dbReference type="GO" id="GO:0003729">
    <property type="term" value="F:mRNA binding"/>
    <property type="evidence" value="ECO:0007669"/>
    <property type="project" value="TreeGrafter"/>
</dbReference>
<dbReference type="AlphaFoldDB" id="A0A5P9NLS0"/>
<dbReference type="SMART" id="SM00357">
    <property type="entry name" value="CSP"/>
    <property type="match status" value="1"/>
</dbReference>
<evidence type="ECO:0000256" key="5">
    <source>
        <dbReference type="SAM" id="Phobius"/>
    </source>
</evidence>
<dbReference type="CDD" id="cd04458">
    <property type="entry name" value="CSP_CDS"/>
    <property type="match status" value="1"/>
</dbReference>
<comment type="subcellular location">
    <subcellularLocation>
        <location evidence="1 3">Cytoplasm</location>
    </subcellularLocation>
</comment>
<protein>
    <submittedName>
        <fullName evidence="7">Cold-shock protein</fullName>
    </submittedName>
</protein>
<feature type="transmembrane region" description="Helical" evidence="5">
    <location>
        <begin position="27"/>
        <end position="47"/>
    </location>
</feature>
<dbReference type="InterPro" id="IPR002059">
    <property type="entry name" value="CSP_DNA-bd"/>
</dbReference>
<evidence type="ECO:0000256" key="4">
    <source>
        <dbReference type="SAM" id="MobiDB-lite"/>
    </source>
</evidence>
<dbReference type="Gene3D" id="2.40.50.140">
    <property type="entry name" value="Nucleic acid-binding proteins"/>
    <property type="match status" value="1"/>
</dbReference>
<organism evidence="7 8">
    <name type="scientific">Halioglobus maricola</name>
    <dbReference type="NCBI Taxonomy" id="2601894"/>
    <lineage>
        <taxon>Bacteria</taxon>
        <taxon>Pseudomonadati</taxon>
        <taxon>Pseudomonadota</taxon>
        <taxon>Gammaproteobacteria</taxon>
        <taxon>Cellvibrionales</taxon>
        <taxon>Halieaceae</taxon>
        <taxon>Halioglobus</taxon>
    </lineage>
</organism>
<dbReference type="InterPro" id="IPR051373">
    <property type="entry name" value="Lin-28_RNA-binding"/>
</dbReference>
<keyword evidence="8" id="KW-1185">Reference proteome</keyword>
<evidence type="ECO:0000259" key="6">
    <source>
        <dbReference type="PROSITE" id="PS51857"/>
    </source>
</evidence>
<dbReference type="InterPro" id="IPR012340">
    <property type="entry name" value="NA-bd_OB-fold"/>
</dbReference>
<dbReference type="Proteomes" id="UP000326287">
    <property type="component" value="Chromosome"/>
</dbReference>
<dbReference type="PANTHER" id="PTHR46109:SF1">
    <property type="entry name" value="PROTEIN LIN-28 HOMOLOG"/>
    <property type="match status" value="1"/>
</dbReference>
<keyword evidence="2" id="KW-0963">Cytoplasm</keyword>
<feature type="domain" description="CSD" evidence="6">
    <location>
        <begin position="83"/>
        <end position="147"/>
    </location>
</feature>
<dbReference type="GO" id="GO:0005829">
    <property type="term" value="C:cytosol"/>
    <property type="evidence" value="ECO:0007669"/>
    <property type="project" value="UniProtKB-ARBA"/>
</dbReference>
<sequence>MKLFAKIAIAALIGAAAWIANEAAPQIPAIALFLAAAILSALLPGAAPTNSAPASKDKQRSKPKPQAKKSSARSTESSSGGQREEGQVKWFNGTKGFGFITKDNGDEIFVHFRSILGGDRRGLRDGQRVSFVEAQTDKGPQAEEVEPLEDN</sequence>
<name>A0A5P9NLS0_9GAMM</name>
<dbReference type="KEGG" id="halc:EY643_13385"/>